<protein>
    <submittedName>
        <fullName evidence="2">Similar to Saccharomyces cerevisiae YJL156C SSY5 Serine protease of SPS plasma membrane amino acid sensor system (Ssy1p-Ptr3p-Ssy5p)</fullName>
    </submittedName>
</protein>
<dbReference type="Proteomes" id="UP000242525">
    <property type="component" value="Unassembled WGS sequence"/>
</dbReference>
<evidence type="ECO:0000313" key="3">
    <source>
        <dbReference type="Proteomes" id="UP000242525"/>
    </source>
</evidence>
<reference evidence="2" key="1">
    <citation type="submission" date="2014-03" db="EMBL/GenBank/DDBJ databases">
        <authorList>
            <person name="Casaregola S."/>
        </authorList>
    </citation>
    <scope>NUCLEOTIDE SEQUENCE [LARGE SCALE GENOMIC DNA]</scope>
    <source>
        <strain evidence="2">CLIB 918</strain>
    </source>
</reference>
<dbReference type="OrthoDB" id="4096087at2759"/>
<dbReference type="EMBL" id="CCBN010000011">
    <property type="protein sequence ID" value="CDO55429.1"/>
    <property type="molecule type" value="Genomic_DNA"/>
</dbReference>
<gene>
    <name evidence="2" type="ORF">BN980_GECA11s01044g</name>
</gene>
<feature type="compositionally biased region" description="Low complexity" evidence="1">
    <location>
        <begin position="83"/>
        <end position="153"/>
    </location>
</feature>
<feature type="region of interest" description="Disordered" evidence="1">
    <location>
        <begin position="82"/>
        <end position="173"/>
    </location>
</feature>
<sequence length="734" mass="79254">MRVVETEQYSPLEQDGADLKKSNSLLKKEKLKSSQPFYARQGAVAHHLLMSDMALGESSTTALANRRLLNHQSSVATLQSLHSNSNNSHYNANPINNNNNNNNNNNTSNANNTNNANNNKESSLSVRPSSASSISSNGISMSSSPVPAAAALSHITHSPPPPPPPPPPTQQHYSSLHLAASITAELKRLEETLLIYLDQANNGIADIGVLAGYVSNSFVTTLAAPSLQNVPEGYISVHSEPAISTIIKIVLHFVDNLLRPNPLHRQKGLLLQKLYFLGVQLKILPAISGSPLQQPKNFAVGSIPELPSEKHIQQILDAAASHASDSTQDQSGAFIAPVLRGLAPDFSVISLIFGYPDLRQDHIDQIVPLADIRPDVHFCCQKNYVTTCASLGVGGTPGVGAFRSPFRMPLDPRMPPISMSLSRENNPMVSGTLGGYIYPQVDSGNTDLGAFGKSTFAITCAHVCLESETGENMGAPVAVPSTHLSSAYRRALLSQSDRFRPGSVEHETYRRAIKDLDRKTAINHSPGSFGQVVWGERAVIGKQLSDVAIIQCNEKLQCRNYLGDDVAFSEYDPALMFGNLYVRSVVEKPIRGMEVFKYGSTTKYTHGQLNGLRMIYWSDGKLQSSEFVVSSNSPGFASGGDSGAWILHKDCGGNAGDYVNDNRSGPSLGVVGMLHSFDGERQEFGLYTPMTSILSRLQEVTNIKWGVVGIPDTHGIPAGGSDSSEDELDRHHSD</sequence>
<feature type="compositionally biased region" description="Pro residues" evidence="1">
    <location>
        <begin position="158"/>
        <end position="169"/>
    </location>
</feature>
<name>A0A0J9XD40_GEOCN</name>
<evidence type="ECO:0000313" key="2">
    <source>
        <dbReference type="EMBL" id="CDO55429.1"/>
    </source>
</evidence>
<accession>A0A0J9XD40</accession>
<dbReference type="AlphaFoldDB" id="A0A0J9XD40"/>
<dbReference type="Pfam" id="PF08192">
    <property type="entry name" value="Peptidase_S64"/>
    <property type="match status" value="1"/>
</dbReference>
<dbReference type="InterPro" id="IPR012985">
    <property type="entry name" value="Peptidase_S64_Ssy5"/>
</dbReference>
<keyword evidence="3" id="KW-1185">Reference proteome</keyword>
<proteinExistence type="predicted"/>
<dbReference type="GO" id="GO:0008233">
    <property type="term" value="F:peptidase activity"/>
    <property type="evidence" value="ECO:0007669"/>
    <property type="project" value="UniProtKB-KW"/>
</dbReference>
<keyword evidence="2" id="KW-0378">Hydrolase</keyword>
<organism evidence="2 3">
    <name type="scientific">Geotrichum candidum</name>
    <name type="common">Oospora lactis</name>
    <name type="synonym">Dipodascus geotrichum</name>
    <dbReference type="NCBI Taxonomy" id="1173061"/>
    <lineage>
        <taxon>Eukaryota</taxon>
        <taxon>Fungi</taxon>
        <taxon>Dikarya</taxon>
        <taxon>Ascomycota</taxon>
        <taxon>Saccharomycotina</taxon>
        <taxon>Dipodascomycetes</taxon>
        <taxon>Dipodascales</taxon>
        <taxon>Dipodascaceae</taxon>
        <taxon>Geotrichum</taxon>
    </lineage>
</organism>
<comment type="caution">
    <text evidence="2">The sequence shown here is derived from an EMBL/GenBank/DDBJ whole genome shotgun (WGS) entry which is preliminary data.</text>
</comment>
<feature type="region of interest" description="Disordered" evidence="1">
    <location>
        <begin position="714"/>
        <end position="734"/>
    </location>
</feature>
<dbReference type="GO" id="GO:0006508">
    <property type="term" value="P:proteolysis"/>
    <property type="evidence" value="ECO:0007669"/>
    <property type="project" value="UniProtKB-KW"/>
</dbReference>
<keyword evidence="2" id="KW-0645">Protease</keyword>
<evidence type="ECO:0000256" key="1">
    <source>
        <dbReference type="SAM" id="MobiDB-lite"/>
    </source>
</evidence>
<dbReference type="STRING" id="1173061.A0A0J9XD40"/>